<dbReference type="FunFam" id="1.10.340.70:FF:000001">
    <property type="entry name" value="Retrovirus-related Pol polyprotein from transposon gypsy-like Protein"/>
    <property type="match status" value="1"/>
</dbReference>
<dbReference type="PROSITE" id="PS50994">
    <property type="entry name" value="INTEGRASE"/>
    <property type="match status" value="1"/>
</dbReference>
<dbReference type="FunFam" id="3.30.70.270:FF:000020">
    <property type="entry name" value="Transposon Tf2-6 polyprotein-like Protein"/>
    <property type="match status" value="1"/>
</dbReference>
<dbReference type="CDD" id="cd01647">
    <property type="entry name" value="RT_LTR"/>
    <property type="match status" value="1"/>
</dbReference>
<dbReference type="GO" id="GO:0003824">
    <property type="term" value="F:catalytic activity"/>
    <property type="evidence" value="ECO:0007669"/>
    <property type="project" value="UniProtKB-KW"/>
</dbReference>
<evidence type="ECO:0000313" key="5">
    <source>
        <dbReference type="Proteomes" id="UP000591131"/>
    </source>
</evidence>
<dbReference type="GO" id="GO:0003676">
    <property type="term" value="F:nucleic acid binding"/>
    <property type="evidence" value="ECO:0007669"/>
    <property type="project" value="InterPro"/>
</dbReference>
<dbReference type="Pfam" id="PF17921">
    <property type="entry name" value="Integrase_H2C2"/>
    <property type="match status" value="1"/>
</dbReference>
<name>A0A7J6L578_PERCH</name>
<dbReference type="Proteomes" id="UP000591131">
    <property type="component" value="Unassembled WGS sequence"/>
</dbReference>
<dbReference type="InterPro" id="IPR001584">
    <property type="entry name" value="Integrase_cat-core"/>
</dbReference>
<dbReference type="InterPro" id="IPR050951">
    <property type="entry name" value="Retrovirus_Pol_polyprotein"/>
</dbReference>
<dbReference type="InterPro" id="IPR043502">
    <property type="entry name" value="DNA/RNA_pol_sf"/>
</dbReference>
<dbReference type="Gene3D" id="3.30.420.10">
    <property type="entry name" value="Ribonuclease H-like superfamily/Ribonuclease H"/>
    <property type="match status" value="1"/>
</dbReference>
<organism evidence="4 5">
    <name type="scientific">Perkinsus chesapeaki</name>
    <name type="common">Clam parasite</name>
    <name type="synonym">Perkinsus andrewsi</name>
    <dbReference type="NCBI Taxonomy" id="330153"/>
    <lineage>
        <taxon>Eukaryota</taxon>
        <taxon>Sar</taxon>
        <taxon>Alveolata</taxon>
        <taxon>Perkinsozoa</taxon>
        <taxon>Perkinsea</taxon>
        <taxon>Perkinsida</taxon>
        <taxon>Perkinsidae</taxon>
        <taxon>Perkinsus</taxon>
    </lineage>
</organism>
<evidence type="ECO:0000256" key="2">
    <source>
        <dbReference type="SAM" id="MobiDB-lite"/>
    </source>
</evidence>
<dbReference type="InterPro" id="IPR036397">
    <property type="entry name" value="RNaseH_sf"/>
</dbReference>
<proteinExistence type="predicted"/>
<sequence length="875" mass="99628">MTLTPSELAELDRFRCLKPGPLGHTHLVKFRVETKTTTPIFSRPYKMNPVAAKATRKMIEGLLAEGVIKETSSPWSSPGFMGFHQIAVEEESQPKLAFMVGNKQYTFLRMAMGPRNAPSCFQRAVDAALGTLLTRCCFVYLDDILVYTPKEKGREGHLRDLHDTLAALDTAGFTTRLDKCKFCLDTLDYLGHKISAGAIRPMFANVEKIMRSKRPWNLASLRRFLGMCGYYRRFIKDYSAIARLLTDLLKGGNRFKWGKEEESAYGGLVQALLDEPVLTSPNWDEEFRLEVDASKEAIGGVLMQKGKVISYGSHRLTEAERQWSATEREIYAGVYFTQKFAYYLSNTTFTLIDETRDPHMRFGRWIGILQQFGDMKIQYRKGSTNYAADYLSRDIEVEFSPIESRIRTLDDLRKAQADDEECLEWCQRGAFPVASGLKRYENIKRDPRTNLIVLHGKAIVPRGFRTRILQDLHESTGHVGINKLFELSRRAYFWPSQKEDCRRFVNECEGCTRTRATQHRAVLRPYESGDLFADMQADICGPLPKTSRGNEYLLVVVDQASRFPWAFPLMETTSAAILEKLGEVFALAGAPCRLGMDQAQYFTSGLTRTVLEMYQTEIIKGPLYRPQARGLVERTIGTVKKRLAATVNGSTEWDLCINPVLAGLRGTKSESLGMSPFEYLTGREMRFPSLVGIAEVPPIQDEARAGDVDRAERIRQVLMRGRQTAEITSRLKSVQNVLRTRSTPVPEFQVGQLVLYSKGLKPRRKSAIASLFLGPLEVVKRYGPYIYKVKGGGESFIAHVDNLKLYTGKKRVAQDAEGEKERKRRRDMVRRTEEDPEIPRYEWLSRKKKTREDRTKKTDPESLGRAEKHAEEEMS</sequence>
<dbReference type="Pfam" id="PF17919">
    <property type="entry name" value="RT_RNaseH_2"/>
    <property type="match status" value="1"/>
</dbReference>
<protein>
    <recommendedName>
        <fullName evidence="3">Integrase catalytic domain-containing protein</fullName>
    </recommendedName>
</protein>
<feature type="region of interest" description="Disordered" evidence="2">
    <location>
        <begin position="810"/>
        <end position="875"/>
    </location>
</feature>
<dbReference type="SUPFAM" id="SSF53098">
    <property type="entry name" value="Ribonuclease H-like"/>
    <property type="match status" value="1"/>
</dbReference>
<dbReference type="EMBL" id="JAAPAO010000743">
    <property type="protein sequence ID" value="KAF4654330.1"/>
    <property type="molecule type" value="Genomic_DNA"/>
</dbReference>
<dbReference type="CDD" id="cd09274">
    <property type="entry name" value="RNase_HI_RT_Ty3"/>
    <property type="match status" value="1"/>
</dbReference>
<dbReference type="InterPro" id="IPR000477">
    <property type="entry name" value="RT_dom"/>
</dbReference>
<accession>A0A7J6L578</accession>
<dbReference type="Gene3D" id="1.10.340.70">
    <property type="match status" value="1"/>
</dbReference>
<evidence type="ECO:0000256" key="1">
    <source>
        <dbReference type="ARBA" id="ARBA00023268"/>
    </source>
</evidence>
<reference evidence="4 5" key="1">
    <citation type="submission" date="2020-04" db="EMBL/GenBank/DDBJ databases">
        <title>Perkinsus chesapeaki whole genome sequence.</title>
        <authorList>
            <person name="Bogema D.R."/>
        </authorList>
    </citation>
    <scope>NUCLEOTIDE SEQUENCE [LARGE SCALE GENOMIC DNA]</scope>
    <source>
        <strain evidence="4">ATCC PRA-425</strain>
    </source>
</reference>
<feature type="compositionally biased region" description="Basic and acidic residues" evidence="2">
    <location>
        <begin position="829"/>
        <end position="875"/>
    </location>
</feature>
<evidence type="ECO:0000259" key="3">
    <source>
        <dbReference type="PROSITE" id="PS50994"/>
    </source>
</evidence>
<gene>
    <name evidence="4" type="ORF">FOL47_010031</name>
</gene>
<keyword evidence="1" id="KW-0511">Multifunctional enzyme</keyword>
<dbReference type="PANTHER" id="PTHR37984">
    <property type="entry name" value="PROTEIN CBG26694"/>
    <property type="match status" value="1"/>
</dbReference>
<comment type="caution">
    <text evidence="4">The sequence shown here is derived from an EMBL/GenBank/DDBJ whole genome shotgun (WGS) entry which is preliminary data.</text>
</comment>
<dbReference type="GO" id="GO:0015074">
    <property type="term" value="P:DNA integration"/>
    <property type="evidence" value="ECO:0007669"/>
    <property type="project" value="InterPro"/>
</dbReference>
<dbReference type="Gene3D" id="3.10.20.370">
    <property type="match status" value="1"/>
</dbReference>
<dbReference type="OrthoDB" id="425619at2759"/>
<dbReference type="SUPFAM" id="SSF56672">
    <property type="entry name" value="DNA/RNA polymerases"/>
    <property type="match status" value="1"/>
</dbReference>
<dbReference type="InterPro" id="IPR041588">
    <property type="entry name" value="Integrase_H2C2"/>
</dbReference>
<dbReference type="AlphaFoldDB" id="A0A7J6L578"/>
<dbReference type="Gene3D" id="3.30.70.270">
    <property type="match status" value="2"/>
</dbReference>
<evidence type="ECO:0000313" key="4">
    <source>
        <dbReference type="EMBL" id="KAF4654330.1"/>
    </source>
</evidence>
<keyword evidence="5" id="KW-1185">Reference proteome</keyword>
<dbReference type="Gene3D" id="3.10.10.10">
    <property type="entry name" value="HIV Type 1 Reverse Transcriptase, subunit A, domain 1"/>
    <property type="match status" value="1"/>
</dbReference>
<dbReference type="InterPro" id="IPR012337">
    <property type="entry name" value="RNaseH-like_sf"/>
</dbReference>
<dbReference type="InterPro" id="IPR041577">
    <property type="entry name" value="RT_RNaseH_2"/>
</dbReference>
<dbReference type="Pfam" id="PF00078">
    <property type="entry name" value="RVT_1"/>
    <property type="match status" value="1"/>
</dbReference>
<feature type="compositionally biased region" description="Basic and acidic residues" evidence="2">
    <location>
        <begin position="812"/>
        <end position="821"/>
    </location>
</feature>
<feature type="domain" description="Integrase catalytic" evidence="3">
    <location>
        <begin position="521"/>
        <end position="684"/>
    </location>
</feature>
<dbReference type="PANTHER" id="PTHR37984:SF5">
    <property type="entry name" value="PROTEIN NYNRIN-LIKE"/>
    <property type="match status" value="1"/>
</dbReference>
<dbReference type="InterPro" id="IPR043128">
    <property type="entry name" value="Rev_trsase/Diguanyl_cyclase"/>
</dbReference>